<evidence type="ECO:0000313" key="7">
    <source>
        <dbReference type="EMBL" id="CAD7028102.1"/>
    </source>
</evidence>
<feature type="domain" description="TM2" evidence="6">
    <location>
        <begin position="3"/>
        <end position="51"/>
    </location>
</feature>
<dbReference type="RefSeq" id="WP_142591809.1">
    <property type="nucleotide sequence ID" value="NZ_CABFWF030000006.1"/>
</dbReference>
<dbReference type="InterPro" id="IPR007829">
    <property type="entry name" value="TM2"/>
</dbReference>
<comment type="subcellular location">
    <subcellularLocation>
        <location evidence="1">Membrane</location>
        <topology evidence="1">Multi-pass membrane protein</topology>
    </subcellularLocation>
</comment>
<sequence length="97" mass="10183">MKSGFVAFLCWLLGLVGICGIHRFYVGRPGSGLLWLLTFGLLGVGQIVDLFLLGSMVRQANLMKGLAGGAATATANVHNVVAPVINVRIDRDGNATT</sequence>
<evidence type="ECO:0000256" key="4">
    <source>
        <dbReference type="ARBA" id="ARBA00023136"/>
    </source>
</evidence>
<dbReference type="PANTHER" id="PTHR21016:SF25">
    <property type="entry name" value="TM2 DOMAIN-CONTAINING PROTEIN DDB_G0277895-RELATED"/>
    <property type="match status" value="1"/>
</dbReference>
<name>A0ABN7JFC1_9HYPH</name>
<dbReference type="EMBL" id="CABFWF030000006">
    <property type="protein sequence ID" value="CAD7028102.1"/>
    <property type="molecule type" value="Genomic_DNA"/>
</dbReference>
<dbReference type="Pfam" id="PF05154">
    <property type="entry name" value="TM2"/>
    <property type="match status" value="1"/>
</dbReference>
<gene>
    <name evidence="7" type="ORF">REJC140_02584</name>
</gene>
<keyword evidence="3 5" id="KW-1133">Transmembrane helix</keyword>
<keyword evidence="4 5" id="KW-0472">Membrane</keyword>
<evidence type="ECO:0000256" key="2">
    <source>
        <dbReference type="ARBA" id="ARBA00022692"/>
    </source>
</evidence>
<dbReference type="InterPro" id="IPR050932">
    <property type="entry name" value="TM2D1-3-like"/>
</dbReference>
<keyword evidence="2 5" id="KW-0812">Transmembrane</keyword>
<evidence type="ECO:0000259" key="6">
    <source>
        <dbReference type="Pfam" id="PF05154"/>
    </source>
</evidence>
<evidence type="ECO:0000256" key="5">
    <source>
        <dbReference type="SAM" id="Phobius"/>
    </source>
</evidence>
<protein>
    <submittedName>
        <fullName evidence="7">TM2 domain-containing protein</fullName>
    </submittedName>
</protein>
<dbReference type="PANTHER" id="PTHR21016">
    <property type="entry name" value="BETA-AMYLOID BINDING PROTEIN-RELATED"/>
    <property type="match status" value="1"/>
</dbReference>
<keyword evidence="8" id="KW-1185">Reference proteome</keyword>
<evidence type="ECO:0000256" key="3">
    <source>
        <dbReference type="ARBA" id="ARBA00022989"/>
    </source>
</evidence>
<feature type="transmembrane region" description="Helical" evidence="5">
    <location>
        <begin position="33"/>
        <end position="54"/>
    </location>
</feature>
<evidence type="ECO:0000313" key="8">
    <source>
        <dbReference type="Proteomes" id="UP000606921"/>
    </source>
</evidence>
<dbReference type="Proteomes" id="UP000606921">
    <property type="component" value="Unassembled WGS sequence"/>
</dbReference>
<organism evidence="7 8">
    <name type="scientific">Pseudorhizobium endolithicum</name>
    <dbReference type="NCBI Taxonomy" id="1191678"/>
    <lineage>
        <taxon>Bacteria</taxon>
        <taxon>Pseudomonadati</taxon>
        <taxon>Pseudomonadota</taxon>
        <taxon>Alphaproteobacteria</taxon>
        <taxon>Hyphomicrobiales</taxon>
        <taxon>Rhizobiaceae</taxon>
        <taxon>Rhizobium/Agrobacterium group</taxon>
        <taxon>Pseudorhizobium</taxon>
    </lineage>
</organism>
<comment type="caution">
    <text evidence="7">The sequence shown here is derived from an EMBL/GenBank/DDBJ whole genome shotgun (WGS) entry which is preliminary data.</text>
</comment>
<evidence type="ECO:0000256" key="1">
    <source>
        <dbReference type="ARBA" id="ARBA00004141"/>
    </source>
</evidence>
<proteinExistence type="predicted"/>
<reference evidence="7 8" key="1">
    <citation type="submission" date="2020-11" db="EMBL/GenBank/DDBJ databases">
        <authorList>
            <person name="Lassalle F."/>
        </authorList>
    </citation>
    <scope>NUCLEOTIDE SEQUENCE [LARGE SCALE GENOMIC DNA]</scope>
    <source>
        <strain evidence="7 8">JC140</strain>
    </source>
</reference>
<accession>A0ABN7JFC1</accession>